<dbReference type="STRING" id="1027371.GOALK_002_00170"/>
<accession>F9VPL3</accession>
<protein>
    <submittedName>
        <fullName evidence="5">Putative fatty-acid--CoA ligase</fullName>
    </submittedName>
</protein>
<keyword evidence="2 5" id="KW-0436">Ligase</keyword>
<dbReference type="RefSeq" id="WP_006356734.1">
    <property type="nucleotide sequence ID" value="NZ_BACI01000002.1"/>
</dbReference>
<dbReference type="PROSITE" id="PS00455">
    <property type="entry name" value="AMP_BINDING"/>
    <property type="match status" value="1"/>
</dbReference>
<dbReference type="EMBL" id="BACI01000002">
    <property type="protein sequence ID" value="GAA10552.1"/>
    <property type="molecule type" value="Genomic_DNA"/>
</dbReference>
<evidence type="ECO:0000313" key="5">
    <source>
        <dbReference type="EMBL" id="GAA10552.1"/>
    </source>
</evidence>
<dbReference type="Pfam" id="PF13193">
    <property type="entry name" value="AMP-binding_C"/>
    <property type="match status" value="1"/>
</dbReference>
<dbReference type="InterPro" id="IPR020845">
    <property type="entry name" value="AMP-binding_CS"/>
</dbReference>
<sequence length="515" mass="55324">MTFAGRLARKRPTEIALRDDDESLTWAEVDRRLRPAVNALARAELGPLRRVAVIASNSAQTLLAHVSCILGGASAVAVNSHLTATETAHILEDSQAEVILCDQQTVHVAAEAARLAGIRTVVAWGGDADHPAGVRPWSDWCDGMDEPPTDMPPRRTLVYTSGTTGRPKGVELPFTSWVGGDNIAEHLDGLGRNHMVQFGRHLVVGPLYHSGPLTGTRLFAGGTPVTVTGKFRAESVLTALERDRIGSTIMVPTHFQRLLALPDERRAAADLASLRHVLQVGAKCPLPVKRAVIEWFGDIVWESYGASEVGTTCMISATEWLERPGSVGRAVPPFEAFVAGTDGRPAPPGTEGPLWFLDTSGHGINYTDGTRSGERFTLGETGHMDADGYVWITDRLSDTVVSGGVNIYPAEVEQVLADHPAVADVACFGVPDEEMGESLAALIVPADPSDPLSMAEIERHARTRLAGYKIPRKVYLTDSLPRTAVGKLDKRAMRRLSAGEASDVTELGARQRVPS</sequence>
<comment type="similarity">
    <text evidence="1">Belongs to the ATP-dependent AMP-binding enzyme family.</text>
</comment>
<dbReference type="Pfam" id="PF00501">
    <property type="entry name" value="AMP-binding"/>
    <property type="match status" value="1"/>
</dbReference>
<dbReference type="GO" id="GO:0031956">
    <property type="term" value="F:medium-chain fatty acid-CoA ligase activity"/>
    <property type="evidence" value="ECO:0007669"/>
    <property type="project" value="TreeGrafter"/>
</dbReference>
<name>F9VPL3_9ACTN</name>
<dbReference type="PANTHER" id="PTHR43201:SF5">
    <property type="entry name" value="MEDIUM-CHAIN ACYL-COA LIGASE ACSF2, MITOCHONDRIAL"/>
    <property type="match status" value="1"/>
</dbReference>
<dbReference type="GO" id="GO:0006631">
    <property type="term" value="P:fatty acid metabolic process"/>
    <property type="evidence" value="ECO:0007669"/>
    <property type="project" value="TreeGrafter"/>
</dbReference>
<proteinExistence type="inferred from homology"/>
<evidence type="ECO:0000259" key="3">
    <source>
        <dbReference type="Pfam" id="PF00501"/>
    </source>
</evidence>
<comment type="caution">
    <text evidence="5">The sequence shown here is derived from an EMBL/GenBank/DDBJ whole genome shotgun (WGS) entry which is preliminary data.</text>
</comment>
<dbReference type="Proteomes" id="UP000003558">
    <property type="component" value="Unassembled WGS sequence"/>
</dbReference>
<dbReference type="InterPro" id="IPR045851">
    <property type="entry name" value="AMP-bd_C_sf"/>
</dbReference>
<organism evidence="5 6">
    <name type="scientific">Gordonia alkanivorans NBRC 16433</name>
    <dbReference type="NCBI Taxonomy" id="1027371"/>
    <lineage>
        <taxon>Bacteria</taxon>
        <taxon>Bacillati</taxon>
        <taxon>Actinomycetota</taxon>
        <taxon>Actinomycetes</taxon>
        <taxon>Mycobacteriales</taxon>
        <taxon>Gordoniaceae</taxon>
        <taxon>Gordonia</taxon>
    </lineage>
</organism>
<dbReference type="InterPro" id="IPR025110">
    <property type="entry name" value="AMP-bd_C"/>
</dbReference>
<gene>
    <name evidence="5" type="ORF">GOALK_002_00170</name>
</gene>
<dbReference type="Gene3D" id="3.40.50.12780">
    <property type="entry name" value="N-terminal domain of ligase-like"/>
    <property type="match status" value="1"/>
</dbReference>
<dbReference type="AlphaFoldDB" id="F9VPL3"/>
<feature type="domain" description="AMP-dependent synthetase/ligase" evidence="3">
    <location>
        <begin position="8"/>
        <end position="356"/>
    </location>
</feature>
<dbReference type="InterPro" id="IPR042099">
    <property type="entry name" value="ANL_N_sf"/>
</dbReference>
<feature type="domain" description="AMP-binding enzyme C-terminal" evidence="4">
    <location>
        <begin position="411"/>
        <end position="487"/>
    </location>
</feature>
<dbReference type="eggNOG" id="COG0318">
    <property type="taxonomic scope" value="Bacteria"/>
</dbReference>
<evidence type="ECO:0000256" key="2">
    <source>
        <dbReference type="ARBA" id="ARBA00022598"/>
    </source>
</evidence>
<evidence type="ECO:0000259" key="4">
    <source>
        <dbReference type="Pfam" id="PF13193"/>
    </source>
</evidence>
<evidence type="ECO:0000313" key="6">
    <source>
        <dbReference type="Proteomes" id="UP000003558"/>
    </source>
</evidence>
<evidence type="ECO:0000256" key="1">
    <source>
        <dbReference type="ARBA" id="ARBA00006432"/>
    </source>
</evidence>
<dbReference type="SUPFAM" id="SSF56801">
    <property type="entry name" value="Acetyl-CoA synthetase-like"/>
    <property type="match status" value="1"/>
</dbReference>
<dbReference type="InterPro" id="IPR000873">
    <property type="entry name" value="AMP-dep_synth/lig_dom"/>
</dbReference>
<reference evidence="5 6" key="1">
    <citation type="submission" date="2011-05" db="EMBL/GenBank/DDBJ databases">
        <title>Whole genome shotgun sequence of Gordonia alkanivorans NBRC 16433.</title>
        <authorList>
            <person name="Hosoyama A."/>
            <person name="Nakamura S."/>
            <person name="Takarada H."/>
            <person name="Tsuchikane K."/>
            <person name="Yamazaki S."/>
            <person name="Fujita N."/>
        </authorList>
    </citation>
    <scope>NUCLEOTIDE SEQUENCE [LARGE SCALE GENOMIC DNA]</scope>
    <source>
        <strain evidence="5 6">NBRC 16433</strain>
    </source>
</reference>
<dbReference type="Gene3D" id="3.30.300.30">
    <property type="match status" value="1"/>
</dbReference>
<dbReference type="PANTHER" id="PTHR43201">
    <property type="entry name" value="ACYL-COA SYNTHETASE"/>
    <property type="match status" value="1"/>
</dbReference>